<evidence type="ECO:0000313" key="4">
    <source>
        <dbReference type="EMBL" id="GEM84966.1"/>
    </source>
</evidence>
<feature type="domain" description="M23ase beta-sheet core" evidence="3">
    <location>
        <begin position="108"/>
        <end position="201"/>
    </location>
</feature>
<accession>A0A511R7M4</accession>
<dbReference type="Proteomes" id="UP000321197">
    <property type="component" value="Unassembled WGS sequence"/>
</dbReference>
<proteinExistence type="predicted"/>
<feature type="chain" id="PRO_5022114767" description="M23ase beta-sheet core domain-containing protein" evidence="2">
    <location>
        <begin position="25"/>
        <end position="232"/>
    </location>
</feature>
<keyword evidence="2" id="KW-0732">Signal</keyword>
<comment type="caution">
    <text evidence="4">The sequence shown here is derived from an EMBL/GenBank/DDBJ whole genome shotgun (WGS) entry which is preliminary data.</text>
</comment>
<feature type="compositionally biased region" description="Basic and acidic residues" evidence="1">
    <location>
        <begin position="47"/>
        <end position="56"/>
    </location>
</feature>
<dbReference type="AlphaFoldDB" id="A0A511R7M4"/>
<organism evidence="4 5">
    <name type="scientific">Meiothermus hypogaeus NBRC 106114</name>
    <dbReference type="NCBI Taxonomy" id="1227553"/>
    <lineage>
        <taxon>Bacteria</taxon>
        <taxon>Thermotogati</taxon>
        <taxon>Deinococcota</taxon>
        <taxon>Deinococci</taxon>
        <taxon>Thermales</taxon>
        <taxon>Thermaceae</taxon>
        <taxon>Meiothermus</taxon>
    </lineage>
</organism>
<reference evidence="4 5" key="1">
    <citation type="submission" date="2019-07" db="EMBL/GenBank/DDBJ databases">
        <title>Whole genome shotgun sequence of Meiothermus hypogaeus NBRC 106114.</title>
        <authorList>
            <person name="Hosoyama A."/>
            <person name="Uohara A."/>
            <person name="Ohji S."/>
            <person name="Ichikawa N."/>
        </authorList>
    </citation>
    <scope>NUCLEOTIDE SEQUENCE [LARGE SCALE GENOMIC DNA]</scope>
    <source>
        <strain evidence="4 5">NBRC 106114</strain>
    </source>
</reference>
<evidence type="ECO:0000256" key="2">
    <source>
        <dbReference type="SAM" id="SignalP"/>
    </source>
</evidence>
<name>A0A511R7M4_9DEIN</name>
<feature type="region of interest" description="Disordered" evidence="1">
    <location>
        <begin position="27"/>
        <end position="56"/>
    </location>
</feature>
<dbReference type="EMBL" id="BJXL01000153">
    <property type="protein sequence ID" value="GEM84966.1"/>
    <property type="molecule type" value="Genomic_DNA"/>
</dbReference>
<gene>
    <name evidence="4" type="ORF">MHY01S_31320</name>
</gene>
<dbReference type="InterPro" id="IPR016047">
    <property type="entry name" value="M23ase_b-sheet_dom"/>
</dbReference>
<dbReference type="RefSeq" id="WP_119341610.1">
    <property type="nucleotide sequence ID" value="NZ_BJXL01000153.1"/>
</dbReference>
<evidence type="ECO:0000256" key="1">
    <source>
        <dbReference type="SAM" id="MobiDB-lite"/>
    </source>
</evidence>
<dbReference type="Gene3D" id="2.70.70.10">
    <property type="entry name" value="Glucose Permease (Domain IIA)"/>
    <property type="match status" value="1"/>
</dbReference>
<evidence type="ECO:0000259" key="3">
    <source>
        <dbReference type="Pfam" id="PF01551"/>
    </source>
</evidence>
<dbReference type="OrthoDB" id="9810477at2"/>
<protein>
    <recommendedName>
        <fullName evidence="3">M23ase beta-sheet core domain-containing protein</fullName>
    </recommendedName>
</protein>
<dbReference type="Pfam" id="PF01551">
    <property type="entry name" value="Peptidase_M23"/>
    <property type="match status" value="1"/>
</dbReference>
<sequence>MPLLKQVSCSGLFLVLLLGGEVLAQTSKSEPDVQPGRVCNPSSWSRPEPRTEAERKERERWTAYWERLQSYLIQLPKDPDTLLAMPVYGARVRQVANTFGTTRSGWRTHEGQDIFAPKGTPVYSATSGFVWRIGEGQLGGLYVFVVGPGGRRYYYAHLERYAPGLKEGQKVTTRTLLGYVGNTGNARTTPPHLHFGVYSGRRRTCDYRVIDPLPLLVDRDWQRFTLNPARGR</sequence>
<dbReference type="InterPro" id="IPR050570">
    <property type="entry name" value="Cell_wall_metabolism_enzyme"/>
</dbReference>
<dbReference type="SUPFAM" id="SSF51261">
    <property type="entry name" value="Duplicated hybrid motif"/>
    <property type="match status" value="1"/>
</dbReference>
<dbReference type="GO" id="GO:0004222">
    <property type="term" value="F:metalloendopeptidase activity"/>
    <property type="evidence" value="ECO:0007669"/>
    <property type="project" value="TreeGrafter"/>
</dbReference>
<evidence type="ECO:0000313" key="5">
    <source>
        <dbReference type="Proteomes" id="UP000321197"/>
    </source>
</evidence>
<dbReference type="CDD" id="cd12797">
    <property type="entry name" value="M23_peptidase"/>
    <property type="match status" value="1"/>
</dbReference>
<dbReference type="PANTHER" id="PTHR21666:SF268">
    <property type="entry name" value="PEPTIDASE M23 DOMAIN-CONTAINING PROTEIN"/>
    <property type="match status" value="1"/>
</dbReference>
<dbReference type="InterPro" id="IPR011055">
    <property type="entry name" value="Dup_hybrid_motif"/>
</dbReference>
<feature type="signal peptide" evidence="2">
    <location>
        <begin position="1"/>
        <end position="24"/>
    </location>
</feature>
<dbReference type="PANTHER" id="PTHR21666">
    <property type="entry name" value="PEPTIDASE-RELATED"/>
    <property type="match status" value="1"/>
</dbReference>